<dbReference type="EMBL" id="LT629772">
    <property type="protein sequence ID" value="SDS16277.1"/>
    <property type="molecule type" value="Genomic_DNA"/>
</dbReference>
<dbReference type="GO" id="GO:0051213">
    <property type="term" value="F:dioxygenase activity"/>
    <property type="evidence" value="ECO:0007669"/>
    <property type="project" value="UniProtKB-KW"/>
</dbReference>
<sequence length="121" mass="13059">MRMITGIDHVQVAMPGGQEAAVRDFYAGLLGMSEVAKPPALAARGGCWFSSGAAVLHVGVEEPFAPAKKAHPAFLVEDLDDLERTLLGAGHECVRADDEIPGVRRFHTFDPFGNRIEFQQA</sequence>
<evidence type="ECO:0000259" key="1">
    <source>
        <dbReference type="PROSITE" id="PS51819"/>
    </source>
</evidence>
<dbReference type="SUPFAM" id="SSF54593">
    <property type="entry name" value="Glyoxalase/Bleomycin resistance protein/Dihydroxybiphenyl dioxygenase"/>
    <property type="match status" value="1"/>
</dbReference>
<name>A0A1H1PZ78_9ACTN</name>
<feature type="domain" description="VOC" evidence="1">
    <location>
        <begin position="6"/>
        <end position="121"/>
    </location>
</feature>
<dbReference type="Pfam" id="PF00903">
    <property type="entry name" value="Glyoxalase"/>
    <property type="match status" value="1"/>
</dbReference>
<dbReference type="InterPro" id="IPR004360">
    <property type="entry name" value="Glyas_Fos-R_dOase_dom"/>
</dbReference>
<evidence type="ECO:0000313" key="2">
    <source>
        <dbReference type="EMBL" id="SDS16277.1"/>
    </source>
</evidence>
<accession>A0A1H1PZ78</accession>
<organism evidence="2 3">
    <name type="scientific">Microlunatus soli</name>
    <dbReference type="NCBI Taxonomy" id="630515"/>
    <lineage>
        <taxon>Bacteria</taxon>
        <taxon>Bacillati</taxon>
        <taxon>Actinomycetota</taxon>
        <taxon>Actinomycetes</taxon>
        <taxon>Propionibacteriales</taxon>
        <taxon>Propionibacteriaceae</taxon>
        <taxon>Microlunatus</taxon>
    </lineage>
</organism>
<protein>
    <submittedName>
        <fullName evidence="2">Catechol 2,3-dioxygenase</fullName>
    </submittedName>
</protein>
<evidence type="ECO:0000313" key="3">
    <source>
        <dbReference type="Proteomes" id="UP000199103"/>
    </source>
</evidence>
<keyword evidence="2" id="KW-0223">Dioxygenase</keyword>
<proteinExistence type="predicted"/>
<keyword evidence="3" id="KW-1185">Reference proteome</keyword>
<gene>
    <name evidence="2" type="ORF">SAMN04489812_1071</name>
</gene>
<dbReference type="InterPro" id="IPR029068">
    <property type="entry name" value="Glyas_Bleomycin-R_OHBP_Dase"/>
</dbReference>
<dbReference type="Proteomes" id="UP000199103">
    <property type="component" value="Chromosome I"/>
</dbReference>
<dbReference type="STRING" id="630515.SAMN04489812_1071"/>
<dbReference type="AlphaFoldDB" id="A0A1H1PZ78"/>
<dbReference type="Gene3D" id="3.10.180.10">
    <property type="entry name" value="2,3-Dihydroxybiphenyl 1,2-Dioxygenase, domain 1"/>
    <property type="match status" value="1"/>
</dbReference>
<dbReference type="PANTHER" id="PTHR39175:SF1">
    <property type="entry name" value="FAMILY PROTEIN, PUTATIVE (AFU_ORTHOLOGUE AFUA_3G15060)-RELATED"/>
    <property type="match status" value="1"/>
</dbReference>
<reference evidence="2 3" key="1">
    <citation type="submission" date="2016-10" db="EMBL/GenBank/DDBJ databases">
        <authorList>
            <person name="de Groot N.N."/>
        </authorList>
    </citation>
    <scope>NUCLEOTIDE SEQUENCE [LARGE SCALE GENOMIC DNA]</scope>
    <source>
        <strain evidence="2 3">DSM 21800</strain>
    </source>
</reference>
<dbReference type="InterPro" id="IPR037523">
    <property type="entry name" value="VOC_core"/>
</dbReference>
<keyword evidence="2" id="KW-0560">Oxidoreductase</keyword>
<dbReference type="PANTHER" id="PTHR39175">
    <property type="entry name" value="FAMILY PROTEIN, PUTATIVE (AFU_ORTHOLOGUE AFUA_3G15060)-RELATED"/>
    <property type="match status" value="1"/>
</dbReference>
<dbReference type="PROSITE" id="PS51819">
    <property type="entry name" value="VOC"/>
    <property type="match status" value="1"/>
</dbReference>